<keyword evidence="2" id="KW-1185">Reference proteome</keyword>
<dbReference type="Proteomes" id="UP000587991">
    <property type="component" value="Unassembled WGS sequence"/>
</dbReference>
<accession>A0A847S565</accession>
<dbReference type="AlphaFoldDB" id="A0A847S565"/>
<dbReference type="RefSeq" id="WP_168875575.1">
    <property type="nucleotide sequence ID" value="NZ_JABAIM010000001.1"/>
</dbReference>
<gene>
    <name evidence="1" type="ORF">HF682_01965</name>
</gene>
<reference evidence="1 2" key="1">
    <citation type="submission" date="2020-04" db="EMBL/GenBank/DDBJ databases">
        <title>Draft genome of Leeia sp. IMCC25680.</title>
        <authorList>
            <person name="Song J."/>
            <person name="Cho J.-C."/>
        </authorList>
    </citation>
    <scope>NUCLEOTIDE SEQUENCE [LARGE SCALE GENOMIC DNA]</scope>
    <source>
        <strain evidence="1 2">IMCC25680</strain>
    </source>
</reference>
<evidence type="ECO:0000313" key="2">
    <source>
        <dbReference type="Proteomes" id="UP000587991"/>
    </source>
</evidence>
<evidence type="ECO:0000313" key="1">
    <source>
        <dbReference type="EMBL" id="NLR73925.1"/>
    </source>
</evidence>
<comment type="caution">
    <text evidence="1">The sequence shown here is derived from an EMBL/GenBank/DDBJ whole genome shotgun (WGS) entry which is preliminary data.</text>
</comment>
<dbReference type="EMBL" id="JABAIM010000001">
    <property type="protein sequence ID" value="NLR73925.1"/>
    <property type="molecule type" value="Genomic_DNA"/>
</dbReference>
<dbReference type="InterPro" id="IPR012349">
    <property type="entry name" value="Split_barrel_FMN-bd"/>
</dbReference>
<sequence length="220" mass="24405">MRKTAPTPRTRIRRSPEYAHYDTRQLYDIIDAAHLCHIAFHDGNSVHSLPMACWRVGDHLHIHGSTGSRLMQSLCIGMEVSISICHFDGLVLARSAFNHSMNYRSAVIYGCFTPINDETAKLEVLDHFMERLAPGRVRDIRNGNRKELGATIVLRLPLTEAAVKIRAGGPIDDEKDLDLPVWAGVLPVALVKLPAIAEPGQQIATPDYVSSWTADAHKPV</sequence>
<dbReference type="SUPFAM" id="SSF50475">
    <property type="entry name" value="FMN-binding split barrel"/>
    <property type="match status" value="1"/>
</dbReference>
<dbReference type="InterPro" id="IPR024747">
    <property type="entry name" value="Pyridox_Oxase-rel"/>
</dbReference>
<proteinExistence type="predicted"/>
<name>A0A847S565_9NEIS</name>
<dbReference type="Gene3D" id="2.30.110.10">
    <property type="entry name" value="Electron Transport, Fmn-binding Protein, Chain A"/>
    <property type="match status" value="1"/>
</dbReference>
<dbReference type="Pfam" id="PF12900">
    <property type="entry name" value="Pyridox_ox_2"/>
    <property type="match status" value="1"/>
</dbReference>
<dbReference type="PANTHER" id="PTHR34071:SF2">
    <property type="entry name" value="FLAVIN-NUCLEOTIDE-BINDING PROTEIN"/>
    <property type="match status" value="1"/>
</dbReference>
<organism evidence="1 2">
    <name type="scientific">Leeia aquatica</name>
    <dbReference type="NCBI Taxonomy" id="2725557"/>
    <lineage>
        <taxon>Bacteria</taxon>
        <taxon>Pseudomonadati</taxon>
        <taxon>Pseudomonadota</taxon>
        <taxon>Betaproteobacteria</taxon>
        <taxon>Neisseriales</taxon>
        <taxon>Leeiaceae</taxon>
        <taxon>Leeia</taxon>
    </lineage>
</organism>
<dbReference type="PANTHER" id="PTHR34071">
    <property type="entry name" value="5-NITROIMIDAZOLE ANTIBIOTICS RESISTANCE PROTEIN, NIMA-FAMILY-RELATED PROTEIN-RELATED"/>
    <property type="match status" value="1"/>
</dbReference>
<protein>
    <submittedName>
        <fullName evidence="1">Pyridoxamine 5'-phosphate oxidase family protein</fullName>
    </submittedName>
</protein>